<gene>
    <name evidence="2" type="ORF">BSCA_0297</name>
</gene>
<dbReference type="Gene3D" id="1.10.1760.20">
    <property type="match status" value="1"/>
</dbReference>
<dbReference type="Pfam" id="PF12822">
    <property type="entry name" value="ECF_trnsprt"/>
    <property type="match status" value="1"/>
</dbReference>
<proteinExistence type="predicted"/>
<dbReference type="RefSeq" id="WP_231649354.1">
    <property type="nucleotide sequence ID" value="NZ_CAUPKV010000053.1"/>
</dbReference>
<dbReference type="eggNOG" id="ENOG502ZW3A">
    <property type="taxonomic scope" value="Bacteria"/>
</dbReference>
<keyword evidence="1" id="KW-0472">Membrane</keyword>
<sequence>MSSSSSTASAHALPSAAVQSVAAVLAVAGAVALPQIFHVTGALFGVGTGLGEMLLPMHMPVLLVGLLTGPYAGLVAGALSPLVSAAMTGMPGAAMVPFMVIELASYGLFAGLLRGVELPKAIRAPWLVKVLIAQIAGRAVRAVAIVVAVTVLGRTAIGVATIWTSIAVGLPGLVLQWLAIPAIMVAVERSRK</sequence>
<dbReference type="Proteomes" id="UP000029033">
    <property type="component" value="Unassembled WGS sequence"/>
</dbReference>
<protein>
    <submittedName>
        <fullName evidence="2">Membrane protein</fullName>
    </submittedName>
</protein>
<dbReference type="EMBL" id="JGZO01000034">
    <property type="protein sequence ID" value="KFI89962.1"/>
    <property type="molecule type" value="Genomic_DNA"/>
</dbReference>
<evidence type="ECO:0000313" key="3">
    <source>
        <dbReference type="Proteomes" id="UP000029033"/>
    </source>
</evidence>
<feature type="transmembrane region" description="Helical" evidence="1">
    <location>
        <begin position="62"/>
        <end position="83"/>
    </location>
</feature>
<organism evidence="2 3">
    <name type="scientific">Bifidobacterium scardovii</name>
    <dbReference type="NCBI Taxonomy" id="158787"/>
    <lineage>
        <taxon>Bacteria</taxon>
        <taxon>Bacillati</taxon>
        <taxon>Actinomycetota</taxon>
        <taxon>Actinomycetes</taxon>
        <taxon>Bifidobacteriales</taxon>
        <taxon>Bifidobacteriaceae</taxon>
        <taxon>Bifidobacterium</taxon>
    </lineage>
</organism>
<evidence type="ECO:0000313" key="2">
    <source>
        <dbReference type="EMBL" id="KFI89962.1"/>
    </source>
</evidence>
<dbReference type="InterPro" id="IPR024529">
    <property type="entry name" value="ECF_trnsprt_substrate-spec"/>
</dbReference>
<keyword evidence="1" id="KW-1133">Transmembrane helix</keyword>
<keyword evidence="3" id="KW-1185">Reference proteome</keyword>
<reference evidence="2 3" key="1">
    <citation type="submission" date="2014-03" db="EMBL/GenBank/DDBJ databases">
        <title>Genomics of Bifidobacteria.</title>
        <authorList>
            <person name="Ventura M."/>
            <person name="Milani C."/>
            <person name="Lugli G.A."/>
        </authorList>
    </citation>
    <scope>NUCLEOTIDE SEQUENCE [LARGE SCALE GENOMIC DNA]</scope>
    <source>
        <strain evidence="2 3">LMG 21589</strain>
    </source>
</reference>
<name>A0A087D362_9BIFI</name>
<keyword evidence="1" id="KW-0812">Transmembrane</keyword>
<comment type="caution">
    <text evidence="2">The sequence shown here is derived from an EMBL/GenBank/DDBJ whole genome shotgun (WGS) entry which is preliminary data.</text>
</comment>
<dbReference type="AlphaFoldDB" id="A0A087D362"/>
<dbReference type="STRING" id="158787.BSCA_0297"/>
<dbReference type="GeneID" id="85166569"/>
<feature type="transmembrane region" description="Helical" evidence="1">
    <location>
        <begin position="95"/>
        <end position="114"/>
    </location>
</feature>
<evidence type="ECO:0000256" key="1">
    <source>
        <dbReference type="SAM" id="Phobius"/>
    </source>
</evidence>
<feature type="transmembrane region" description="Helical" evidence="1">
    <location>
        <begin position="162"/>
        <end position="187"/>
    </location>
</feature>
<accession>A0A087D362</accession>
<feature type="transmembrane region" description="Helical" evidence="1">
    <location>
        <begin position="126"/>
        <end position="150"/>
    </location>
</feature>